<comment type="similarity">
    <text evidence="1 3">Belongs to the short-chain dehydrogenases/reductases (SDR) family.</text>
</comment>
<sequence length="283" mass="30773">MSHSRVPPIYDLRVSLIHVAKIEFYWKDVQCEDVITNPSIGEINKMKLIGKVAIITGASSGIGRETARLFSEEGAMLVLHGRRKDRLAELASELGNCVYLFGDITDASVPIQLLSEALNKFGRVDVVVNNAGVNHVGTIEEVDIEKLCEMARINVEANYRLIYTVLKHFKAAGNGHLINTTSVMGGKVRPTAGGYAGTKHAIEALSEALRIELAGTPIRVSCIAPGLVLTELHRDSEQHPAKSRGIGQPLEPRDVAQIALMIATLPSRINIPQVLLLPQDHAI</sequence>
<gene>
    <name evidence="4" type="ORF">MLE19_06220</name>
</gene>
<dbReference type="SUPFAM" id="SSF51735">
    <property type="entry name" value="NAD(P)-binding Rossmann-fold domains"/>
    <property type="match status" value="1"/>
</dbReference>
<evidence type="ECO:0000313" key="5">
    <source>
        <dbReference type="Proteomes" id="UP001320609"/>
    </source>
</evidence>
<dbReference type="RefSeq" id="WP_240717190.1">
    <property type="nucleotide sequence ID" value="NZ_JAKVTW010000002.1"/>
</dbReference>
<comment type="caution">
    <text evidence="4">The sequence shown here is derived from an EMBL/GenBank/DDBJ whole genome shotgun (WGS) entry which is preliminary data.</text>
</comment>
<dbReference type="Gene3D" id="3.40.50.720">
    <property type="entry name" value="NAD(P)-binding Rossmann-like Domain"/>
    <property type="match status" value="1"/>
</dbReference>
<dbReference type="PANTHER" id="PTHR44196:SF1">
    <property type="entry name" value="DEHYDROGENASE_REDUCTASE SDR FAMILY MEMBER 7B"/>
    <property type="match status" value="1"/>
</dbReference>
<keyword evidence="2" id="KW-0560">Oxidoreductase</keyword>
<keyword evidence="5" id="KW-1185">Reference proteome</keyword>
<dbReference type="CDD" id="cd05233">
    <property type="entry name" value="SDR_c"/>
    <property type="match status" value="1"/>
</dbReference>
<dbReference type="PRINTS" id="PR00081">
    <property type="entry name" value="GDHRDH"/>
</dbReference>
<protein>
    <submittedName>
        <fullName evidence="4">SDR family oxidoreductase</fullName>
    </submittedName>
</protein>
<evidence type="ECO:0000256" key="2">
    <source>
        <dbReference type="ARBA" id="ARBA00023002"/>
    </source>
</evidence>
<dbReference type="InterPro" id="IPR002347">
    <property type="entry name" value="SDR_fam"/>
</dbReference>
<dbReference type="Proteomes" id="UP001320609">
    <property type="component" value="Unassembled WGS sequence"/>
</dbReference>
<dbReference type="Pfam" id="PF00106">
    <property type="entry name" value="adh_short"/>
    <property type="match status" value="1"/>
</dbReference>
<evidence type="ECO:0000313" key="4">
    <source>
        <dbReference type="EMBL" id="MCH4810919.1"/>
    </source>
</evidence>
<name>A0ABS9S4F8_9GAMM</name>
<dbReference type="PROSITE" id="PS00061">
    <property type="entry name" value="ADH_SHORT"/>
    <property type="match status" value="1"/>
</dbReference>
<reference evidence="4 5" key="1">
    <citation type="submission" date="2022-03" db="EMBL/GenBank/DDBJ databases">
        <title>Genomic signatures underlying metal tolerance in selected Arctic bacterial isolates.</title>
        <authorList>
            <person name="Thomas F.A."/>
            <person name="Venkatachalam S."/>
            <person name="Krishnan K.P."/>
        </authorList>
    </citation>
    <scope>NUCLEOTIDE SEQUENCE [LARGE SCALE GENOMIC DNA]</scope>
    <source>
        <strain evidence="4 5">HM116</strain>
    </source>
</reference>
<accession>A0ABS9S4F8</accession>
<dbReference type="InterPro" id="IPR036291">
    <property type="entry name" value="NAD(P)-bd_dom_sf"/>
</dbReference>
<proteinExistence type="inferred from homology"/>
<organism evidence="4 5">
    <name type="scientific">Vreelandella neptunia</name>
    <dbReference type="NCBI Taxonomy" id="115551"/>
    <lineage>
        <taxon>Bacteria</taxon>
        <taxon>Pseudomonadati</taxon>
        <taxon>Pseudomonadota</taxon>
        <taxon>Gammaproteobacteria</taxon>
        <taxon>Oceanospirillales</taxon>
        <taxon>Halomonadaceae</taxon>
        <taxon>Vreelandella</taxon>
    </lineage>
</organism>
<evidence type="ECO:0000256" key="3">
    <source>
        <dbReference type="RuleBase" id="RU000363"/>
    </source>
</evidence>
<dbReference type="PRINTS" id="PR00080">
    <property type="entry name" value="SDRFAMILY"/>
</dbReference>
<dbReference type="InterPro" id="IPR020904">
    <property type="entry name" value="Sc_DH/Rdtase_CS"/>
</dbReference>
<dbReference type="PANTHER" id="PTHR44196">
    <property type="entry name" value="DEHYDROGENASE/REDUCTASE SDR FAMILY MEMBER 7B"/>
    <property type="match status" value="1"/>
</dbReference>
<dbReference type="EMBL" id="JAKVTW010000002">
    <property type="protein sequence ID" value="MCH4810919.1"/>
    <property type="molecule type" value="Genomic_DNA"/>
</dbReference>
<evidence type="ECO:0000256" key="1">
    <source>
        <dbReference type="ARBA" id="ARBA00006484"/>
    </source>
</evidence>